<dbReference type="SUPFAM" id="SSF53335">
    <property type="entry name" value="S-adenosyl-L-methionine-dependent methyltransferases"/>
    <property type="match status" value="1"/>
</dbReference>
<organism evidence="2">
    <name type="scientific">hydrothermal vent metagenome</name>
    <dbReference type="NCBI Taxonomy" id="652676"/>
    <lineage>
        <taxon>unclassified sequences</taxon>
        <taxon>metagenomes</taxon>
        <taxon>ecological metagenomes</taxon>
    </lineage>
</organism>
<dbReference type="PANTHER" id="PTHR34203">
    <property type="entry name" value="METHYLTRANSFERASE, FKBM FAMILY PROTEIN"/>
    <property type="match status" value="1"/>
</dbReference>
<proteinExistence type="predicted"/>
<protein>
    <recommendedName>
        <fullName evidence="1">Methyltransferase FkbM domain-containing protein</fullName>
    </recommendedName>
</protein>
<dbReference type="InterPro" id="IPR052514">
    <property type="entry name" value="SAM-dependent_MTase"/>
</dbReference>
<accession>A0A3B0XY08</accession>
<evidence type="ECO:0000313" key="2">
    <source>
        <dbReference type="EMBL" id="VAW73258.1"/>
    </source>
</evidence>
<dbReference type="Gene3D" id="3.40.50.150">
    <property type="entry name" value="Vaccinia Virus protein VP39"/>
    <property type="match status" value="1"/>
</dbReference>
<dbReference type="AlphaFoldDB" id="A0A3B0XY08"/>
<dbReference type="PANTHER" id="PTHR34203:SF15">
    <property type="entry name" value="SLL1173 PROTEIN"/>
    <property type="match status" value="1"/>
</dbReference>
<dbReference type="InterPro" id="IPR029063">
    <property type="entry name" value="SAM-dependent_MTases_sf"/>
</dbReference>
<evidence type="ECO:0000259" key="1">
    <source>
        <dbReference type="Pfam" id="PF05050"/>
    </source>
</evidence>
<reference evidence="2" key="1">
    <citation type="submission" date="2018-06" db="EMBL/GenBank/DDBJ databases">
        <authorList>
            <person name="Zhirakovskaya E."/>
        </authorList>
    </citation>
    <scope>NUCLEOTIDE SEQUENCE</scope>
</reference>
<sequence>MLSKLLNSVGLYQPLRILFYKLFRAKTPVEISGIHATFYSSTPDLYRRIVNFGGEREQIQLFLDTVQPGETVWDIGSFIGMFTVLSSKRVGEHGQVIAFEPEPDTYKKLLSNCKLNQCNNVTVFNAALSDTTDEGMIFSSREHENAIHSLRPNDSLQDDGIPTQLYSAAELVRDKDVPVPNAVKLDVEGAECLVMNGMKSILADDKCRFLFMEVHPDDLPSFGHSLDDVHAILEEVGFPVTRKYERGSEYHYFCEKP</sequence>
<dbReference type="EMBL" id="UOFN01000013">
    <property type="protein sequence ID" value="VAW73258.1"/>
    <property type="molecule type" value="Genomic_DNA"/>
</dbReference>
<name>A0A3B0XY08_9ZZZZ</name>
<dbReference type="NCBIfam" id="TIGR01444">
    <property type="entry name" value="fkbM_fam"/>
    <property type="match status" value="1"/>
</dbReference>
<dbReference type="InterPro" id="IPR006342">
    <property type="entry name" value="FkbM_mtfrase"/>
</dbReference>
<dbReference type="Pfam" id="PF05050">
    <property type="entry name" value="Methyltransf_21"/>
    <property type="match status" value="1"/>
</dbReference>
<feature type="domain" description="Methyltransferase FkbM" evidence="1">
    <location>
        <begin position="74"/>
        <end position="238"/>
    </location>
</feature>
<gene>
    <name evidence="2" type="ORF">MNBD_GAMMA15-647</name>
</gene>